<dbReference type="Pfam" id="PF13499">
    <property type="entry name" value="EF-hand_7"/>
    <property type="match status" value="1"/>
</dbReference>
<keyword evidence="1" id="KW-1133">Transmembrane helix</keyword>
<dbReference type="GO" id="GO:0005509">
    <property type="term" value="F:calcium ion binding"/>
    <property type="evidence" value="ECO:0007669"/>
    <property type="project" value="InterPro"/>
</dbReference>
<keyword evidence="4" id="KW-1185">Reference proteome</keyword>
<keyword evidence="1" id="KW-0812">Transmembrane</keyword>
<dbReference type="EMBL" id="QZWG01000005">
    <property type="protein sequence ID" value="RZC12810.1"/>
    <property type="molecule type" value="Genomic_DNA"/>
</dbReference>
<feature type="domain" description="EF-hand" evidence="2">
    <location>
        <begin position="113"/>
        <end position="148"/>
    </location>
</feature>
<name>A0A445KPG5_GLYSO</name>
<dbReference type="SUPFAM" id="SSF47473">
    <property type="entry name" value="EF-hand"/>
    <property type="match status" value="1"/>
</dbReference>
<reference evidence="3 4" key="1">
    <citation type="submission" date="2018-09" db="EMBL/GenBank/DDBJ databases">
        <title>A high-quality reference genome of wild soybean provides a powerful tool to mine soybean genomes.</title>
        <authorList>
            <person name="Xie M."/>
            <person name="Chung C.Y.L."/>
            <person name="Li M.-W."/>
            <person name="Wong F.-L."/>
            <person name="Chan T.-F."/>
            <person name="Lam H.-M."/>
        </authorList>
    </citation>
    <scope>NUCLEOTIDE SEQUENCE [LARGE SCALE GENOMIC DNA]</scope>
    <source>
        <strain evidence="4">cv. W05</strain>
        <tissue evidence="3">Hypocotyl of etiolated seedlings</tissue>
    </source>
</reference>
<dbReference type="AlphaFoldDB" id="A0A445KPG5"/>
<accession>A0A445KPG5</accession>
<dbReference type="PANTHER" id="PTHR14009">
    <property type="entry name" value="LEUCINE ZIPPER-EF-HAND CONTAINING TRANSMEMBRANE PROTEIN"/>
    <property type="match status" value="1"/>
</dbReference>
<dbReference type="InterPro" id="IPR011992">
    <property type="entry name" value="EF-hand-dom_pair"/>
</dbReference>
<feature type="transmembrane region" description="Helical" evidence="1">
    <location>
        <begin position="6"/>
        <end position="23"/>
    </location>
</feature>
<organism evidence="3 4">
    <name type="scientific">Glycine soja</name>
    <name type="common">Wild soybean</name>
    <dbReference type="NCBI Taxonomy" id="3848"/>
    <lineage>
        <taxon>Eukaryota</taxon>
        <taxon>Viridiplantae</taxon>
        <taxon>Streptophyta</taxon>
        <taxon>Embryophyta</taxon>
        <taxon>Tracheophyta</taxon>
        <taxon>Spermatophyta</taxon>
        <taxon>Magnoliopsida</taxon>
        <taxon>eudicotyledons</taxon>
        <taxon>Gunneridae</taxon>
        <taxon>Pentapetalae</taxon>
        <taxon>rosids</taxon>
        <taxon>fabids</taxon>
        <taxon>Fabales</taxon>
        <taxon>Fabaceae</taxon>
        <taxon>Papilionoideae</taxon>
        <taxon>50 kb inversion clade</taxon>
        <taxon>NPAAA clade</taxon>
        <taxon>indigoferoid/millettioid clade</taxon>
        <taxon>Phaseoleae</taxon>
        <taxon>Glycine</taxon>
        <taxon>Glycine subgen. Soja</taxon>
    </lineage>
</organism>
<keyword evidence="1" id="KW-0472">Membrane</keyword>
<comment type="caution">
    <text evidence="3">The sequence shown here is derived from an EMBL/GenBank/DDBJ whole genome shotgun (WGS) entry which is preliminary data.</text>
</comment>
<dbReference type="GO" id="GO:0005743">
    <property type="term" value="C:mitochondrial inner membrane"/>
    <property type="evidence" value="ECO:0007669"/>
    <property type="project" value="InterPro"/>
</dbReference>
<dbReference type="GO" id="GO:0030003">
    <property type="term" value="P:intracellular monoatomic cation homeostasis"/>
    <property type="evidence" value="ECO:0007669"/>
    <property type="project" value="TreeGrafter"/>
</dbReference>
<sequence>MSTIYVIIFALVLLCTRFIQFHHQRINMLKRRKGGGGGSGFEREVRERKKIELYNSMVEEEGSNGKKDAFKAYKAAREEHEHATESGEGDKVSSALIGRVDAMLQNLEKEIDDVDAKIGDRWRLLDRDYDGKVTPEEVASAAMYLKDTLGKEGIQELISSLSKDRDGKILVEDIVKLGSWREDGNAPEDDTRERV</sequence>
<evidence type="ECO:0000259" key="2">
    <source>
        <dbReference type="PROSITE" id="PS50222"/>
    </source>
</evidence>
<protein>
    <recommendedName>
        <fullName evidence="2">EF-hand domain-containing protein</fullName>
    </recommendedName>
</protein>
<dbReference type="InterPro" id="IPR002048">
    <property type="entry name" value="EF_hand_dom"/>
</dbReference>
<dbReference type="PROSITE" id="PS50222">
    <property type="entry name" value="EF_HAND_2"/>
    <property type="match status" value="1"/>
</dbReference>
<proteinExistence type="predicted"/>
<dbReference type="PANTHER" id="PTHR14009:SF31">
    <property type="entry name" value="MITOCHONDRIAL PROTON_CALCIUM EXCHANGER PROTEIN"/>
    <property type="match status" value="1"/>
</dbReference>
<dbReference type="Proteomes" id="UP000289340">
    <property type="component" value="Chromosome 5"/>
</dbReference>
<evidence type="ECO:0000313" key="3">
    <source>
        <dbReference type="EMBL" id="RZC12810.1"/>
    </source>
</evidence>
<dbReference type="Gene3D" id="1.10.238.10">
    <property type="entry name" value="EF-hand"/>
    <property type="match status" value="1"/>
</dbReference>
<dbReference type="InterPro" id="IPR044202">
    <property type="entry name" value="LETM1/MDM38-like"/>
</dbReference>
<evidence type="ECO:0000313" key="4">
    <source>
        <dbReference type="Proteomes" id="UP000289340"/>
    </source>
</evidence>
<evidence type="ECO:0000256" key="1">
    <source>
        <dbReference type="SAM" id="Phobius"/>
    </source>
</evidence>
<gene>
    <name evidence="3" type="ORF">D0Y65_012526</name>
</gene>